<dbReference type="EMBL" id="PGOL01001054">
    <property type="protein sequence ID" value="PKI61313.1"/>
    <property type="molecule type" value="Genomic_DNA"/>
</dbReference>
<feature type="compositionally biased region" description="Basic and acidic residues" evidence="1">
    <location>
        <begin position="84"/>
        <end position="94"/>
    </location>
</feature>
<accession>A0A2I0JZQ5</accession>
<evidence type="ECO:0000256" key="1">
    <source>
        <dbReference type="SAM" id="MobiDB-lite"/>
    </source>
</evidence>
<comment type="caution">
    <text evidence="2">The sequence shown here is derived from an EMBL/GenBank/DDBJ whole genome shotgun (WGS) entry which is preliminary data.</text>
</comment>
<name>A0A2I0JZQ5_PUNGR</name>
<reference evidence="2 3" key="1">
    <citation type="submission" date="2017-11" db="EMBL/GenBank/DDBJ databases">
        <title>De-novo sequencing of pomegranate (Punica granatum L.) genome.</title>
        <authorList>
            <person name="Akparov Z."/>
            <person name="Amiraslanov A."/>
            <person name="Hajiyeva S."/>
            <person name="Abbasov M."/>
            <person name="Kaur K."/>
            <person name="Hamwieh A."/>
            <person name="Solovyev V."/>
            <person name="Salamov A."/>
            <person name="Braich B."/>
            <person name="Kosarev P."/>
            <person name="Mahmoud A."/>
            <person name="Hajiyev E."/>
            <person name="Babayeva S."/>
            <person name="Izzatullayeva V."/>
            <person name="Mammadov A."/>
            <person name="Mammadov A."/>
            <person name="Sharifova S."/>
            <person name="Ojaghi J."/>
            <person name="Eynullazada K."/>
            <person name="Bayramov B."/>
            <person name="Abdulazimova A."/>
            <person name="Shahmuradov I."/>
        </authorList>
    </citation>
    <scope>NUCLEOTIDE SEQUENCE [LARGE SCALE GENOMIC DNA]</scope>
    <source>
        <strain evidence="3">cv. AG2017</strain>
        <tissue evidence="2">Leaf</tissue>
    </source>
</reference>
<organism evidence="2 3">
    <name type="scientific">Punica granatum</name>
    <name type="common">Pomegranate</name>
    <dbReference type="NCBI Taxonomy" id="22663"/>
    <lineage>
        <taxon>Eukaryota</taxon>
        <taxon>Viridiplantae</taxon>
        <taxon>Streptophyta</taxon>
        <taxon>Embryophyta</taxon>
        <taxon>Tracheophyta</taxon>
        <taxon>Spermatophyta</taxon>
        <taxon>Magnoliopsida</taxon>
        <taxon>eudicotyledons</taxon>
        <taxon>Gunneridae</taxon>
        <taxon>Pentapetalae</taxon>
        <taxon>rosids</taxon>
        <taxon>malvids</taxon>
        <taxon>Myrtales</taxon>
        <taxon>Lythraceae</taxon>
        <taxon>Punica</taxon>
    </lineage>
</organism>
<keyword evidence="3" id="KW-1185">Reference proteome</keyword>
<dbReference type="AlphaFoldDB" id="A0A2I0JZQ5"/>
<gene>
    <name evidence="2" type="ORF">CRG98_018304</name>
</gene>
<feature type="region of interest" description="Disordered" evidence="1">
    <location>
        <begin position="71"/>
        <end position="94"/>
    </location>
</feature>
<dbReference type="Proteomes" id="UP000233551">
    <property type="component" value="Unassembled WGS sequence"/>
</dbReference>
<proteinExistence type="predicted"/>
<evidence type="ECO:0000313" key="3">
    <source>
        <dbReference type="Proteomes" id="UP000233551"/>
    </source>
</evidence>
<protein>
    <submittedName>
        <fullName evidence="2">Uncharacterized protein</fullName>
    </submittedName>
</protein>
<sequence length="128" mass="14729">MGPERWQLRQFGENGVGTLAPATARCKSRTCQALDKPETVRESSVKKAKNPTKRKRVKRWLCTVDRPSDHDHLFTGEGEGCEEPLERDGTTRQIRERKWHVVEVQCTRLATLGTRRDFLLKRDDGGLR</sequence>
<evidence type="ECO:0000313" key="2">
    <source>
        <dbReference type="EMBL" id="PKI61313.1"/>
    </source>
</evidence>